<proteinExistence type="evidence at transcript level"/>
<dbReference type="EMBL" id="BT142675">
    <property type="protein sequence ID" value="AFK42469.1"/>
    <property type="molecule type" value="mRNA"/>
</dbReference>
<dbReference type="AlphaFoldDB" id="I3SQC7"/>
<sequence>MKRNMFLKSSNWRNMLKTFKISLTTTMSNQNQSNLQMSSFSSTMQRSVTSIINTINLSTMFQQNLNTLYSTLE</sequence>
<evidence type="ECO:0000313" key="1">
    <source>
        <dbReference type="EMBL" id="AFK42469.1"/>
    </source>
</evidence>
<protein>
    <submittedName>
        <fullName evidence="1">Uncharacterized protein</fullName>
    </submittedName>
</protein>
<name>I3SQC7_MEDTR</name>
<organism evidence="1">
    <name type="scientific">Medicago truncatula</name>
    <name type="common">Barrel medic</name>
    <name type="synonym">Medicago tribuloides</name>
    <dbReference type="NCBI Taxonomy" id="3880"/>
    <lineage>
        <taxon>Eukaryota</taxon>
        <taxon>Viridiplantae</taxon>
        <taxon>Streptophyta</taxon>
        <taxon>Embryophyta</taxon>
        <taxon>Tracheophyta</taxon>
        <taxon>Spermatophyta</taxon>
        <taxon>Magnoliopsida</taxon>
        <taxon>eudicotyledons</taxon>
        <taxon>Gunneridae</taxon>
        <taxon>Pentapetalae</taxon>
        <taxon>rosids</taxon>
        <taxon>fabids</taxon>
        <taxon>Fabales</taxon>
        <taxon>Fabaceae</taxon>
        <taxon>Papilionoideae</taxon>
        <taxon>50 kb inversion clade</taxon>
        <taxon>NPAAA clade</taxon>
        <taxon>Hologalegina</taxon>
        <taxon>IRL clade</taxon>
        <taxon>Trifolieae</taxon>
        <taxon>Medicago</taxon>
    </lineage>
</organism>
<reference evidence="1" key="1">
    <citation type="submission" date="2012-05" db="EMBL/GenBank/DDBJ databases">
        <authorList>
            <person name="Krishnakumar V."/>
            <person name="Cheung F."/>
            <person name="Xiao Y."/>
            <person name="Chan A."/>
            <person name="Moskal W.A."/>
            <person name="Town C.D."/>
        </authorList>
    </citation>
    <scope>NUCLEOTIDE SEQUENCE</scope>
</reference>
<accession>I3SQC7</accession>